<keyword evidence="2" id="KW-0812">Transmembrane</keyword>
<evidence type="ECO:0000256" key="2">
    <source>
        <dbReference type="SAM" id="Phobius"/>
    </source>
</evidence>
<feature type="transmembrane region" description="Helical" evidence="2">
    <location>
        <begin position="283"/>
        <end position="303"/>
    </location>
</feature>
<feature type="chain" id="PRO_5012817400" evidence="3">
    <location>
        <begin position="21"/>
        <end position="308"/>
    </location>
</feature>
<dbReference type="InterPro" id="IPR019734">
    <property type="entry name" value="TPR_rpt"/>
</dbReference>
<feature type="signal peptide" evidence="3">
    <location>
        <begin position="1"/>
        <end position="20"/>
    </location>
</feature>
<dbReference type="SUPFAM" id="SSF48452">
    <property type="entry name" value="TPR-like"/>
    <property type="match status" value="1"/>
</dbReference>
<gene>
    <name evidence="4" type="ORF">SAMN05421785_10964</name>
</gene>
<keyword evidence="3" id="KW-0732">Signal</keyword>
<dbReference type="SMART" id="SM00028">
    <property type="entry name" value="TPR"/>
    <property type="match status" value="3"/>
</dbReference>
<dbReference type="EMBL" id="FTOV01000009">
    <property type="protein sequence ID" value="SIT18167.1"/>
    <property type="molecule type" value="Genomic_DNA"/>
</dbReference>
<evidence type="ECO:0000256" key="1">
    <source>
        <dbReference type="PROSITE-ProRule" id="PRU00339"/>
    </source>
</evidence>
<name>A0A1N7Q6E3_9FLAO</name>
<dbReference type="AlphaFoldDB" id="A0A1N7Q6E3"/>
<dbReference type="Proteomes" id="UP000185781">
    <property type="component" value="Unassembled WGS sequence"/>
</dbReference>
<dbReference type="Pfam" id="PF14559">
    <property type="entry name" value="TPR_19"/>
    <property type="match status" value="1"/>
</dbReference>
<evidence type="ECO:0000256" key="3">
    <source>
        <dbReference type="SAM" id="SignalP"/>
    </source>
</evidence>
<dbReference type="InterPro" id="IPR011990">
    <property type="entry name" value="TPR-like_helical_dom_sf"/>
</dbReference>
<accession>A0A1N7Q6E3</accession>
<sequence>MRKYFFSVLFGVLFSVPAFGCLNGETLHLEDGTILYEDYEGYVPYGHSFTNTEELNKILLSLEKGYRETGKLNYLSDKGLILIIQGKYKEAIELYKKIEKAEPNRYSTASNIGTAYELIGNNAEALRWIEKAVKINPNSHYGSEWIHINILKAKMKGGKLINSRFLIGMDFGNEKFPESERDDEKLFVLRKQLYYQLNERVSFVKPEDKIVAQLLFDLGNISYLMREKEEATETYKMAKEYGFNKPVLEERLALYTPPVIDHVQKKAIKEIKFQTKAIRRTELISFCIAIAYLLFSGVIVFVFRKKIF</sequence>
<dbReference type="STRING" id="373672.SAMN05421785_10964"/>
<feature type="repeat" description="TPR" evidence="1">
    <location>
        <begin position="72"/>
        <end position="105"/>
    </location>
</feature>
<organism evidence="4 5">
    <name type="scientific">Chryseobacterium gambrini</name>
    <dbReference type="NCBI Taxonomy" id="373672"/>
    <lineage>
        <taxon>Bacteria</taxon>
        <taxon>Pseudomonadati</taxon>
        <taxon>Bacteroidota</taxon>
        <taxon>Flavobacteriia</taxon>
        <taxon>Flavobacteriales</taxon>
        <taxon>Weeksellaceae</taxon>
        <taxon>Chryseobacterium group</taxon>
        <taxon>Chryseobacterium</taxon>
    </lineage>
</organism>
<feature type="repeat" description="TPR" evidence="1">
    <location>
        <begin position="106"/>
        <end position="139"/>
    </location>
</feature>
<protein>
    <submittedName>
        <fullName evidence="4">Tetratricopeptide repeat-containing protein</fullName>
    </submittedName>
</protein>
<dbReference type="Gene3D" id="1.25.40.10">
    <property type="entry name" value="Tetratricopeptide repeat domain"/>
    <property type="match status" value="1"/>
</dbReference>
<keyword evidence="2" id="KW-0472">Membrane</keyword>
<reference evidence="4 5" key="1">
    <citation type="submission" date="2017-01" db="EMBL/GenBank/DDBJ databases">
        <authorList>
            <person name="Mah S.A."/>
            <person name="Swanson W.J."/>
            <person name="Moy G.W."/>
            <person name="Vacquier V.D."/>
        </authorList>
    </citation>
    <scope>NUCLEOTIDE SEQUENCE [LARGE SCALE GENOMIC DNA]</scope>
    <source>
        <strain evidence="4 5">DSM 18014</strain>
    </source>
</reference>
<keyword evidence="1" id="KW-0802">TPR repeat</keyword>
<dbReference type="PROSITE" id="PS50005">
    <property type="entry name" value="TPR"/>
    <property type="match status" value="2"/>
</dbReference>
<keyword evidence="2" id="KW-1133">Transmembrane helix</keyword>
<dbReference type="RefSeq" id="WP_076394532.1">
    <property type="nucleotide sequence ID" value="NZ_FTOV01000009.1"/>
</dbReference>
<evidence type="ECO:0000313" key="4">
    <source>
        <dbReference type="EMBL" id="SIT18167.1"/>
    </source>
</evidence>
<evidence type="ECO:0000313" key="5">
    <source>
        <dbReference type="Proteomes" id="UP000185781"/>
    </source>
</evidence>
<proteinExistence type="predicted"/>
<dbReference type="OrthoDB" id="1159555at2"/>